<comment type="caution">
    <text evidence="1">The sequence shown here is derived from an EMBL/GenBank/DDBJ whole genome shotgun (WGS) entry which is preliminary data.</text>
</comment>
<evidence type="ECO:0000313" key="1">
    <source>
        <dbReference type="EMBL" id="OIJ68967.1"/>
    </source>
</evidence>
<reference evidence="1" key="1">
    <citation type="submission" date="2016-10" db="EMBL/GenBank/DDBJ databases">
        <title>Genome sequence of Streptomyces mangrovisoli MUSC 149.</title>
        <authorList>
            <person name="Lee L.-H."/>
            <person name="Ser H.-L."/>
        </authorList>
    </citation>
    <scope>NUCLEOTIDE SEQUENCE [LARGE SCALE GENOMIC DNA]</scope>
    <source>
        <strain evidence="1">MUSC 149</strain>
    </source>
</reference>
<keyword evidence="2" id="KW-1185">Reference proteome</keyword>
<gene>
    <name evidence="1" type="ORF">WN71_005805</name>
</gene>
<name>A0A1J4P2H5_9ACTN</name>
<protein>
    <submittedName>
        <fullName evidence="1">Uncharacterized protein</fullName>
    </submittedName>
</protein>
<organism evidence="1 2">
    <name type="scientific">Streptomyces mangrovisoli</name>
    <dbReference type="NCBI Taxonomy" id="1428628"/>
    <lineage>
        <taxon>Bacteria</taxon>
        <taxon>Bacillati</taxon>
        <taxon>Actinomycetota</taxon>
        <taxon>Actinomycetes</taxon>
        <taxon>Kitasatosporales</taxon>
        <taxon>Streptomycetaceae</taxon>
        <taxon>Streptomyces</taxon>
    </lineage>
</organism>
<dbReference type="AlphaFoldDB" id="A0A1J4P2H5"/>
<sequence length="195" mass="21451">MGVYLVSVDAQEWFDDSEDGRGELAAALNERLRERGLPAYESVPAAAEFRHGSGTQFEEKLIPPMDGFSALCAAHLTPEQQDEFCGWSVLVPFSLDEEIWLEVGDGYTDNAMAAGAPQVLALAERLAAAIELPAEVPEMCDNLDLTFWFREGEAEALAAKRPGPWSEDLDAAFYVALYLRAAQHSIRRGCPIVWS</sequence>
<dbReference type="Proteomes" id="UP000034196">
    <property type="component" value="Unassembled WGS sequence"/>
</dbReference>
<proteinExistence type="predicted"/>
<dbReference type="EMBL" id="LAVA02000011">
    <property type="protein sequence ID" value="OIJ68967.1"/>
    <property type="molecule type" value="Genomic_DNA"/>
</dbReference>
<accession>A0A1J4P2H5</accession>
<evidence type="ECO:0000313" key="2">
    <source>
        <dbReference type="Proteomes" id="UP000034196"/>
    </source>
</evidence>
<dbReference type="OrthoDB" id="3869625at2"/>
<dbReference type="RefSeq" id="WP_046583440.1">
    <property type="nucleotide sequence ID" value="NZ_LAVA02000011.1"/>
</dbReference>